<gene>
    <name evidence="1" type="ORF">PYCCODRAFT_157211</name>
</gene>
<evidence type="ECO:0000313" key="1">
    <source>
        <dbReference type="EMBL" id="OSD03896.1"/>
    </source>
</evidence>
<reference evidence="1 2" key="1">
    <citation type="journal article" date="2015" name="Biotechnol. Biofuels">
        <title>Enhanced degradation of softwood versus hardwood by the white-rot fungus Pycnoporus coccineus.</title>
        <authorList>
            <person name="Couturier M."/>
            <person name="Navarro D."/>
            <person name="Chevret D."/>
            <person name="Henrissat B."/>
            <person name="Piumi F."/>
            <person name="Ruiz-Duenas F.J."/>
            <person name="Martinez A.T."/>
            <person name="Grigoriev I.V."/>
            <person name="Riley R."/>
            <person name="Lipzen A."/>
            <person name="Berrin J.G."/>
            <person name="Master E.R."/>
            <person name="Rosso M.N."/>
        </authorList>
    </citation>
    <scope>NUCLEOTIDE SEQUENCE [LARGE SCALE GENOMIC DNA]</scope>
    <source>
        <strain evidence="1 2">BRFM310</strain>
    </source>
</reference>
<evidence type="ECO:0000313" key="2">
    <source>
        <dbReference type="Proteomes" id="UP000193067"/>
    </source>
</evidence>
<name>A0A1Y2IRZ3_TRAC3</name>
<dbReference type="Proteomes" id="UP000193067">
    <property type="component" value="Unassembled WGS sequence"/>
</dbReference>
<proteinExistence type="predicted"/>
<keyword evidence="2" id="KW-1185">Reference proteome</keyword>
<protein>
    <submittedName>
        <fullName evidence="1">Uncharacterized protein</fullName>
    </submittedName>
</protein>
<dbReference type="AlphaFoldDB" id="A0A1Y2IRZ3"/>
<organism evidence="1 2">
    <name type="scientific">Trametes coccinea (strain BRFM310)</name>
    <name type="common">Pycnoporus coccineus</name>
    <dbReference type="NCBI Taxonomy" id="1353009"/>
    <lineage>
        <taxon>Eukaryota</taxon>
        <taxon>Fungi</taxon>
        <taxon>Dikarya</taxon>
        <taxon>Basidiomycota</taxon>
        <taxon>Agaricomycotina</taxon>
        <taxon>Agaricomycetes</taxon>
        <taxon>Polyporales</taxon>
        <taxon>Polyporaceae</taxon>
        <taxon>Trametes</taxon>
    </lineage>
</organism>
<sequence>MWLWAAIAFRNRSPLRRGLFWCSREGPLLRPSSSSPPELCSSLPTFPPFTSSVPFSYFVIVFPVVLPLYSKIHSRGRLHGLSAHSSTTMRVPETPELSSRIHPRRCACRRRPSSPTFLRLRVLHESAARRFDTYNLCEIEHSGNAT</sequence>
<dbReference type="EMBL" id="KZ084098">
    <property type="protein sequence ID" value="OSD03896.1"/>
    <property type="molecule type" value="Genomic_DNA"/>
</dbReference>
<accession>A0A1Y2IRZ3</accession>